<accession>A0ABV0KPJ3</accession>
<sequence length="64" mass="6667">MPVVVLAAVFLAVPLVLVALVVSVAAEVLALRARPTFFVLAFALRASTAFGRAIAFPPFTVQIG</sequence>
<evidence type="ECO:0000313" key="2">
    <source>
        <dbReference type="Proteomes" id="UP001476950"/>
    </source>
</evidence>
<keyword evidence="2" id="KW-1185">Reference proteome</keyword>
<gene>
    <name evidence="1" type="ORF">NDI38_21005</name>
</gene>
<dbReference type="Proteomes" id="UP001476950">
    <property type="component" value="Unassembled WGS sequence"/>
</dbReference>
<organism evidence="1 2">
    <name type="scientific">Stenomitos frigidus AS-A4</name>
    <dbReference type="NCBI Taxonomy" id="2933935"/>
    <lineage>
        <taxon>Bacteria</taxon>
        <taxon>Bacillati</taxon>
        <taxon>Cyanobacteriota</taxon>
        <taxon>Cyanophyceae</taxon>
        <taxon>Leptolyngbyales</taxon>
        <taxon>Leptolyngbyaceae</taxon>
        <taxon>Stenomitos</taxon>
    </lineage>
</organism>
<dbReference type="EMBL" id="JAMPLM010000023">
    <property type="protein sequence ID" value="MEP1060916.1"/>
    <property type="molecule type" value="Genomic_DNA"/>
</dbReference>
<comment type="caution">
    <text evidence="1">The sequence shown here is derived from an EMBL/GenBank/DDBJ whole genome shotgun (WGS) entry which is preliminary data.</text>
</comment>
<evidence type="ECO:0008006" key="3">
    <source>
        <dbReference type="Google" id="ProtNLM"/>
    </source>
</evidence>
<evidence type="ECO:0000313" key="1">
    <source>
        <dbReference type="EMBL" id="MEP1060916.1"/>
    </source>
</evidence>
<proteinExistence type="predicted"/>
<dbReference type="RefSeq" id="WP_190452962.1">
    <property type="nucleotide sequence ID" value="NZ_JAMPLM010000023.1"/>
</dbReference>
<protein>
    <recommendedName>
        <fullName evidence="3">Secreted peptide</fullName>
    </recommendedName>
</protein>
<name>A0ABV0KPJ3_9CYAN</name>
<reference evidence="1 2" key="1">
    <citation type="submission" date="2022-04" db="EMBL/GenBank/DDBJ databases">
        <title>Positive selection, recombination, and allopatry shape intraspecific diversity of widespread and dominant cyanobacteria.</title>
        <authorList>
            <person name="Wei J."/>
            <person name="Shu W."/>
            <person name="Hu C."/>
        </authorList>
    </citation>
    <scope>NUCLEOTIDE SEQUENCE [LARGE SCALE GENOMIC DNA]</scope>
    <source>
        <strain evidence="1 2">AS-A4</strain>
    </source>
</reference>